<name>A0A0F9HRJ8_9ZZZZ</name>
<protein>
    <submittedName>
        <fullName evidence="1">Uncharacterized protein</fullName>
    </submittedName>
</protein>
<organism evidence="1">
    <name type="scientific">marine sediment metagenome</name>
    <dbReference type="NCBI Taxonomy" id="412755"/>
    <lineage>
        <taxon>unclassified sequences</taxon>
        <taxon>metagenomes</taxon>
        <taxon>ecological metagenomes</taxon>
    </lineage>
</organism>
<proteinExistence type="predicted"/>
<dbReference type="AlphaFoldDB" id="A0A0F9HRJ8"/>
<accession>A0A0F9HRJ8</accession>
<sequence>MNALDKERLEKPGTAAAKHLLGQIDCEKGSCGCAFWVVSAIHKIAQENPKMTMTCLRNIIRDNMPKAFAAFHDYLKHT</sequence>
<evidence type="ECO:0000313" key="1">
    <source>
        <dbReference type="EMBL" id="KKL84265.1"/>
    </source>
</evidence>
<comment type="caution">
    <text evidence="1">The sequence shown here is derived from an EMBL/GenBank/DDBJ whole genome shotgun (WGS) entry which is preliminary data.</text>
</comment>
<dbReference type="EMBL" id="LAZR01021749">
    <property type="protein sequence ID" value="KKL84265.1"/>
    <property type="molecule type" value="Genomic_DNA"/>
</dbReference>
<reference evidence="1" key="1">
    <citation type="journal article" date="2015" name="Nature">
        <title>Complex archaea that bridge the gap between prokaryotes and eukaryotes.</title>
        <authorList>
            <person name="Spang A."/>
            <person name="Saw J.H."/>
            <person name="Jorgensen S.L."/>
            <person name="Zaremba-Niedzwiedzka K."/>
            <person name="Martijn J."/>
            <person name="Lind A.E."/>
            <person name="van Eijk R."/>
            <person name="Schleper C."/>
            <person name="Guy L."/>
            <person name="Ettema T.J."/>
        </authorList>
    </citation>
    <scope>NUCLEOTIDE SEQUENCE</scope>
</reference>
<gene>
    <name evidence="1" type="ORF">LCGC14_1966470</name>
</gene>